<reference evidence="1 2" key="1">
    <citation type="submission" date="2019-09" db="EMBL/GenBank/DDBJ databases">
        <authorList>
            <person name="Ou C."/>
        </authorList>
    </citation>
    <scope>NUCLEOTIDE SEQUENCE [LARGE SCALE GENOMIC DNA]</scope>
    <source>
        <strain evidence="1">S2</strain>
        <tissue evidence="1">Leaf</tissue>
    </source>
</reference>
<dbReference type="Proteomes" id="UP000327157">
    <property type="component" value="Chromosome 11"/>
</dbReference>
<protein>
    <submittedName>
        <fullName evidence="1">Uncharacterized protein</fullName>
    </submittedName>
</protein>
<evidence type="ECO:0000313" key="1">
    <source>
        <dbReference type="EMBL" id="KAB2606117.1"/>
    </source>
</evidence>
<reference evidence="2" key="2">
    <citation type="submission" date="2019-10" db="EMBL/GenBank/DDBJ databases">
        <title>A de novo genome assembly of a pear dwarfing rootstock.</title>
        <authorList>
            <person name="Wang F."/>
            <person name="Wang J."/>
            <person name="Li S."/>
            <person name="Zhang Y."/>
            <person name="Fang M."/>
            <person name="Ma L."/>
            <person name="Zhao Y."/>
            <person name="Jiang S."/>
        </authorList>
    </citation>
    <scope>NUCLEOTIDE SEQUENCE [LARGE SCALE GENOMIC DNA]</scope>
</reference>
<dbReference type="EMBL" id="SMOL01000559">
    <property type="protein sequence ID" value="KAB2606117.1"/>
    <property type="molecule type" value="Genomic_DNA"/>
</dbReference>
<gene>
    <name evidence="1" type="ORF">D8674_005834</name>
</gene>
<proteinExistence type="predicted"/>
<sequence>MLGLEGLECRRGTKIRETNARLTEGLYNLSATSAAKAITLLFECNDEGVLGSCCRTFLIPLQYVTSLRRRL</sequence>
<organism evidence="1 2">
    <name type="scientific">Pyrus ussuriensis x Pyrus communis</name>
    <dbReference type="NCBI Taxonomy" id="2448454"/>
    <lineage>
        <taxon>Eukaryota</taxon>
        <taxon>Viridiplantae</taxon>
        <taxon>Streptophyta</taxon>
        <taxon>Embryophyta</taxon>
        <taxon>Tracheophyta</taxon>
        <taxon>Spermatophyta</taxon>
        <taxon>Magnoliopsida</taxon>
        <taxon>eudicotyledons</taxon>
        <taxon>Gunneridae</taxon>
        <taxon>Pentapetalae</taxon>
        <taxon>rosids</taxon>
        <taxon>fabids</taxon>
        <taxon>Rosales</taxon>
        <taxon>Rosaceae</taxon>
        <taxon>Amygdaloideae</taxon>
        <taxon>Maleae</taxon>
        <taxon>Pyrus</taxon>
    </lineage>
</organism>
<comment type="caution">
    <text evidence="1">The sequence shown here is derived from an EMBL/GenBank/DDBJ whole genome shotgun (WGS) entry which is preliminary data.</text>
</comment>
<keyword evidence="2" id="KW-1185">Reference proteome</keyword>
<reference evidence="1 2" key="3">
    <citation type="submission" date="2019-11" db="EMBL/GenBank/DDBJ databases">
        <title>A de novo genome assembly of a pear dwarfing rootstock.</title>
        <authorList>
            <person name="Wang F."/>
            <person name="Wang J."/>
            <person name="Li S."/>
            <person name="Zhang Y."/>
            <person name="Fang M."/>
            <person name="Ma L."/>
            <person name="Zhao Y."/>
            <person name="Jiang S."/>
        </authorList>
    </citation>
    <scope>NUCLEOTIDE SEQUENCE [LARGE SCALE GENOMIC DNA]</scope>
    <source>
        <strain evidence="1">S2</strain>
        <tissue evidence="1">Leaf</tissue>
    </source>
</reference>
<evidence type="ECO:0000313" key="2">
    <source>
        <dbReference type="Proteomes" id="UP000327157"/>
    </source>
</evidence>
<dbReference type="AlphaFoldDB" id="A0A5N5FT89"/>
<name>A0A5N5FT89_9ROSA</name>
<accession>A0A5N5FT89</accession>